<evidence type="ECO:0000313" key="1">
    <source>
        <dbReference type="EMBL" id="OJZ80062.1"/>
    </source>
</evidence>
<dbReference type="AlphaFoldDB" id="A0A1M3SZZ4"/>
<evidence type="ECO:0000313" key="2">
    <source>
        <dbReference type="Proteomes" id="UP000184063"/>
    </source>
</evidence>
<reference evidence="2" key="1">
    <citation type="journal article" date="2017" name="Genome Biol.">
        <title>Comparative genomics reveals high biological diversity and specific adaptations in the industrially and medically important fungal genus Aspergillus.</title>
        <authorList>
            <person name="de Vries R.P."/>
            <person name="Riley R."/>
            <person name="Wiebenga A."/>
            <person name="Aguilar-Osorio G."/>
            <person name="Amillis S."/>
            <person name="Uchima C.A."/>
            <person name="Anderluh G."/>
            <person name="Asadollahi M."/>
            <person name="Askin M."/>
            <person name="Barry K."/>
            <person name="Battaglia E."/>
            <person name="Bayram O."/>
            <person name="Benocci T."/>
            <person name="Braus-Stromeyer S.A."/>
            <person name="Caldana C."/>
            <person name="Canovas D."/>
            <person name="Cerqueira G.C."/>
            <person name="Chen F."/>
            <person name="Chen W."/>
            <person name="Choi C."/>
            <person name="Clum A."/>
            <person name="Dos Santos R.A."/>
            <person name="Damasio A.R."/>
            <person name="Diallinas G."/>
            <person name="Emri T."/>
            <person name="Fekete E."/>
            <person name="Flipphi M."/>
            <person name="Freyberg S."/>
            <person name="Gallo A."/>
            <person name="Gournas C."/>
            <person name="Habgood R."/>
            <person name="Hainaut M."/>
            <person name="Harispe M.L."/>
            <person name="Henrissat B."/>
            <person name="Hilden K.S."/>
            <person name="Hope R."/>
            <person name="Hossain A."/>
            <person name="Karabika E."/>
            <person name="Karaffa L."/>
            <person name="Karanyi Z."/>
            <person name="Krasevec N."/>
            <person name="Kuo A."/>
            <person name="Kusch H."/>
            <person name="LaButti K."/>
            <person name="Lagendijk E.L."/>
            <person name="Lapidus A."/>
            <person name="Levasseur A."/>
            <person name="Lindquist E."/>
            <person name="Lipzen A."/>
            <person name="Logrieco A.F."/>
            <person name="MacCabe A."/>
            <person name="Maekelae M.R."/>
            <person name="Malavazi I."/>
            <person name="Melin P."/>
            <person name="Meyer V."/>
            <person name="Mielnichuk N."/>
            <person name="Miskei M."/>
            <person name="Molnar A.P."/>
            <person name="Mule G."/>
            <person name="Ngan C.Y."/>
            <person name="Orejas M."/>
            <person name="Orosz E."/>
            <person name="Ouedraogo J.P."/>
            <person name="Overkamp K.M."/>
            <person name="Park H.-S."/>
            <person name="Perrone G."/>
            <person name="Piumi F."/>
            <person name="Punt P.J."/>
            <person name="Ram A.F."/>
            <person name="Ramon A."/>
            <person name="Rauscher S."/>
            <person name="Record E."/>
            <person name="Riano-Pachon D.M."/>
            <person name="Robert V."/>
            <person name="Roehrig J."/>
            <person name="Ruller R."/>
            <person name="Salamov A."/>
            <person name="Salih N.S."/>
            <person name="Samson R.A."/>
            <person name="Sandor E."/>
            <person name="Sanguinetti M."/>
            <person name="Schuetze T."/>
            <person name="Sepcic K."/>
            <person name="Shelest E."/>
            <person name="Sherlock G."/>
            <person name="Sophianopoulou V."/>
            <person name="Squina F.M."/>
            <person name="Sun H."/>
            <person name="Susca A."/>
            <person name="Todd R.B."/>
            <person name="Tsang A."/>
            <person name="Unkles S.E."/>
            <person name="van de Wiele N."/>
            <person name="van Rossen-Uffink D."/>
            <person name="Oliveira J.V."/>
            <person name="Vesth T.C."/>
            <person name="Visser J."/>
            <person name="Yu J.-H."/>
            <person name="Zhou M."/>
            <person name="Andersen M.R."/>
            <person name="Archer D.B."/>
            <person name="Baker S.E."/>
            <person name="Benoit I."/>
            <person name="Brakhage A.A."/>
            <person name="Braus G.H."/>
            <person name="Fischer R."/>
            <person name="Frisvad J.C."/>
            <person name="Goldman G.H."/>
            <person name="Houbraken J."/>
            <person name="Oakley B."/>
            <person name="Pocsi I."/>
            <person name="Scazzocchio C."/>
            <person name="Seiboth B."/>
            <person name="vanKuyk P.A."/>
            <person name="Wortman J."/>
            <person name="Dyer P.S."/>
            <person name="Grigoriev I.V."/>
        </authorList>
    </citation>
    <scope>NUCLEOTIDE SEQUENCE [LARGE SCALE GENOMIC DNA]</scope>
    <source>
        <strain evidence="2">CBS 106.47</strain>
    </source>
</reference>
<organism evidence="1 2">
    <name type="scientific">Aspergillus luchuensis (strain CBS 106.47)</name>
    <dbReference type="NCBI Taxonomy" id="1137211"/>
    <lineage>
        <taxon>Eukaryota</taxon>
        <taxon>Fungi</taxon>
        <taxon>Dikarya</taxon>
        <taxon>Ascomycota</taxon>
        <taxon>Pezizomycotina</taxon>
        <taxon>Eurotiomycetes</taxon>
        <taxon>Eurotiomycetidae</taxon>
        <taxon>Eurotiales</taxon>
        <taxon>Aspergillaceae</taxon>
        <taxon>Aspergillus</taxon>
        <taxon>Aspergillus subgen. Circumdati</taxon>
    </lineage>
</organism>
<accession>A0A1M3SZZ4</accession>
<gene>
    <name evidence="1" type="ORF">ASPFODRAFT_54084</name>
</gene>
<protein>
    <submittedName>
        <fullName evidence="1">Uncharacterized protein</fullName>
    </submittedName>
</protein>
<dbReference type="VEuPathDB" id="FungiDB:ASPFODRAFT_54084"/>
<name>A0A1M3SZZ4_ASPLC</name>
<proteinExistence type="predicted"/>
<dbReference type="EMBL" id="KV878262">
    <property type="protein sequence ID" value="OJZ80062.1"/>
    <property type="molecule type" value="Genomic_DNA"/>
</dbReference>
<dbReference type="Proteomes" id="UP000184063">
    <property type="component" value="Unassembled WGS sequence"/>
</dbReference>
<sequence>MAPTSPQRQRNDDTEVFTHADRMIIIIPCMMPAIGLHDTCRVVVSCIHSPLPDNGKP</sequence>